<evidence type="ECO:0000256" key="11">
    <source>
        <dbReference type="ARBA" id="ARBA00022989"/>
    </source>
</evidence>
<comment type="similarity">
    <text evidence="2">Belongs to the MerT family.</text>
</comment>
<evidence type="ECO:0000256" key="8">
    <source>
        <dbReference type="ARBA" id="ARBA00022692"/>
    </source>
</evidence>
<sequence length="204" mass="20992">MPTPRDRVKKLTFGGALLAALAASSCCWVPLVLGALGLGGAFAVALGTYRPYAATLAALLLAAGFAFMRETPRGAEPDACGCAPAREEKAARAMGWLWGAIVVLVAVAPSALAPWAARRPATDAPDHLVEAVVSVRGIDCEACALPLSAALGKLGGFHDLRLDVAAQTATVRYEPAPARLEAYVAAINDLGYEAALPDGRGSNR</sequence>
<evidence type="ECO:0000256" key="14">
    <source>
        <dbReference type="ARBA" id="ARBA00045720"/>
    </source>
</evidence>
<proteinExistence type="inferred from homology"/>
<dbReference type="InterPro" id="IPR003457">
    <property type="entry name" value="Transprt_MerT"/>
</dbReference>
<gene>
    <name evidence="17" type="ORF">LZC94_21540</name>
</gene>
<evidence type="ECO:0000313" key="18">
    <source>
        <dbReference type="Proteomes" id="UP001370348"/>
    </source>
</evidence>
<comment type="subcellular location">
    <subcellularLocation>
        <location evidence="1">Cell inner membrane</location>
        <topology evidence="1">Multi-pass membrane protein</topology>
    </subcellularLocation>
</comment>
<feature type="transmembrane region" description="Helical" evidence="15">
    <location>
        <begin position="51"/>
        <end position="68"/>
    </location>
</feature>
<evidence type="ECO:0000256" key="6">
    <source>
        <dbReference type="ARBA" id="ARBA00022475"/>
    </source>
</evidence>
<evidence type="ECO:0000256" key="10">
    <source>
        <dbReference type="ARBA" id="ARBA00022914"/>
    </source>
</evidence>
<keyword evidence="6" id="KW-1003">Cell membrane</keyword>
<feature type="transmembrane region" description="Helical" evidence="15">
    <location>
        <begin position="96"/>
        <end position="117"/>
    </location>
</feature>
<keyword evidence="11 15" id="KW-1133">Transmembrane helix</keyword>
<evidence type="ECO:0000256" key="9">
    <source>
        <dbReference type="ARBA" id="ARBA00022723"/>
    </source>
</evidence>
<keyword evidence="5" id="KW-0475">Mercuric resistance</keyword>
<dbReference type="EMBL" id="CP089984">
    <property type="protein sequence ID" value="WXB19794.1"/>
    <property type="molecule type" value="Genomic_DNA"/>
</dbReference>
<protein>
    <recommendedName>
        <fullName evidence="3">Mercuric transport protein MerT</fullName>
    </recommendedName>
    <alternativeName>
        <fullName evidence="13">Mercury ion transport protein</fullName>
    </alternativeName>
</protein>
<dbReference type="PROSITE" id="PS50846">
    <property type="entry name" value="HMA_2"/>
    <property type="match status" value="1"/>
</dbReference>
<evidence type="ECO:0000259" key="16">
    <source>
        <dbReference type="PROSITE" id="PS50846"/>
    </source>
</evidence>
<evidence type="ECO:0000256" key="2">
    <source>
        <dbReference type="ARBA" id="ARBA00008224"/>
    </source>
</evidence>
<accession>A0ABZ2MBC8</accession>
<organism evidence="17 18">
    <name type="scientific">Pendulispora albinea</name>
    <dbReference type="NCBI Taxonomy" id="2741071"/>
    <lineage>
        <taxon>Bacteria</taxon>
        <taxon>Pseudomonadati</taxon>
        <taxon>Myxococcota</taxon>
        <taxon>Myxococcia</taxon>
        <taxon>Myxococcales</taxon>
        <taxon>Sorangiineae</taxon>
        <taxon>Pendulisporaceae</taxon>
        <taxon>Pendulispora</taxon>
    </lineage>
</organism>
<reference evidence="17 18" key="1">
    <citation type="submission" date="2021-12" db="EMBL/GenBank/DDBJ databases">
        <title>Discovery of the Pendulisporaceae a myxobacterial family with distinct sporulation behavior and unique specialized metabolism.</title>
        <authorList>
            <person name="Garcia R."/>
            <person name="Popoff A."/>
            <person name="Bader C.D."/>
            <person name="Loehr J."/>
            <person name="Walesch S."/>
            <person name="Walt C."/>
            <person name="Boldt J."/>
            <person name="Bunk B."/>
            <person name="Haeckl F.J.F.P.J."/>
            <person name="Gunesch A.P."/>
            <person name="Birkelbach J."/>
            <person name="Nuebel U."/>
            <person name="Pietschmann T."/>
            <person name="Bach T."/>
            <person name="Mueller R."/>
        </authorList>
    </citation>
    <scope>NUCLEOTIDE SEQUENCE [LARGE SCALE GENOMIC DNA]</scope>
    <source>
        <strain evidence="17 18">MSr11954</strain>
    </source>
</reference>
<feature type="domain" description="HMA" evidence="16">
    <location>
        <begin position="129"/>
        <end position="195"/>
    </location>
</feature>
<name>A0ABZ2MBC8_9BACT</name>
<dbReference type="Pfam" id="PF00403">
    <property type="entry name" value="HMA"/>
    <property type="match status" value="1"/>
</dbReference>
<keyword evidence="8 15" id="KW-0812">Transmembrane</keyword>
<keyword evidence="10" id="KW-0476">Mercury</keyword>
<dbReference type="PROSITE" id="PS51257">
    <property type="entry name" value="PROKAR_LIPOPROTEIN"/>
    <property type="match status" value="1"/>
</dbReference>
<evidence type="ECO:0000256" key="1">
    <source>
        <dbReference type="ARBA" id="ARBA00004429"/>
    </source>
</evidence>
<keyword evidence="7" id="KW-0997">Cell inner membrane</keyword>
<dbReference type="Pfam" id="PF02411">
    <property type="entry name" value="MerT"/>
    <property type="match status" value="1"/>
</dbReference>
<dbReference type="Proteomes" id="UP001370348">
    <property type="component" value="Chromosome"/>
</dbReference>
<dbReference type="InterPro" id="IPR036163">
    <property type="entry name" value="HMA_dom_sf"/>
</dbReference>
<evidence type="ECO:0000256" key="4">
    <source>
        <dbReference type="ARBA" id="ARBA00022448"/>
    </source>
</evidence>
<dbReference type="CDD" id="cd00371">
    <property type="entry name" value="HMA"/>
    <property type="match status" value="1"/>
</dbReference>
<keyword evidence="4" id="KW-0813">Transport</keyword>
<keyword evidence="18" id="KW-1185">Reference proteome</keyword>
<evidence type="ECO:0000256" key="13">
    <source>
        <dbReference type="ARBA" id="ARBA00030934"/>
    </source>
</evidence>
<evidence type="ECO:0000256" key="5">
    <source>
        <dbReference type="ARBA" id="ARBA00022466"/>
    </source>
</evidence>
<dbReference type="SUPFAM" id="SSF55008">
    <property type="entry name" value="HMA, heavy metal-associated domain"/>
    <property type="match status" value="1"/>
</dbReference>
<evidence type="ECO:0000313" key="17">
    <source>
        <dbReference type="EMBL" id="WXB19794.1"/>
    </source>
</evidence>
<dbReference type="RefSeq" id="WP_394829391.1">
    <property type="nucleotide sequence ID" value="NZ_CP089984.1"/>
</dbReference>
<keyword evidence="9" id="KW-0479">Metal-binding</keyword>
<keyword evidence="12 15" id="KW-0472">Membrane</keyword>
<comment type="function">
    <text evidence="14">Involved in mercury resistance. Probably transfers a mercuric ion from the periplasmic Hg(2+)-binding protein MerP to the cytoplasmic mercuric reductase MerA.</text>
</comment>
<dbReference type="InterPro" id="IPR006121">
    <property type="entry name" value="HMA_dom"/>
</dbReference>
<evidence type="ECO:0000256" key="12">
    <source>
        <dbReference type="ARBA" id="ARBA00023136"/>
    </source>
</evidence>
<evidence type="ECO:0000256" key="3">
    <source>
        <dbReference type="ARBA" id="ARBA00017053"/>
    </source>
</evidence>
<dbReference type="Gene3D" id="3.30.70.100">
    <property type="match status" value="1"/>
</dbReference>
<evidence type="ECO:0000256" key="7">
    <source>
        <dbReference type="ARBA" id="ARBA00022519"/>
    </source>
</evidence>
<evidence type="ECO:0000256" key="15">
    <source>
        <dbReference type="SAM" id="Phobius"/>
    </source>
</evidence>